<feature type="compositionally biased region" description="Gly residues" evidence="1">
    <location>
        <begin position="1"/>
        <end position="13"/>
    </location>
</feature>
<dbReference type="VEuPathDB" id="CryptoDB:Vbra_1089"/>
<sequence length="315" mass="33354">MGGQGDSVGGVQGSGQIQPSNDGNAGAAPNGGEAGQQGQGDGNVSGDGDAEMGVQEEERAAADTAVHQASLSAYVNQHAPQQQAGHTANNLTLPGVVSKKAAELVLERKKLKLHALSGGQAGFPTFAFEVQGKCYAAKISYLLNKNGRDQGRAIHGTVQYEADNAHLHAALLDSLMPNSGQLANAQALAVIQQVPAGDGAAAWDALMESFQPTRPGAWSDAFARVVNWQCDLTWNFETAVTDFMHVVQRANELRQLQGVHLIDDLEMVEFFVNKLPASFGRVREAVVIDPSAKYNFGTLSRVCRQWADFTGSAAQ</sequence>
<accession>A0A0G4GCC6</accession>
<feature type="compositionally biased region" description="Low complexity" evidence="1">
    <location>
        <begin position="21"/>
        <end position="31"/>
    </location>
</feature>
<evidence type="ECO:0000313" key="2">
    <source>
        <dbReference type="EMBL" id="CEM26632.1"/>
    </source>
</evidence>
<dbReference type="EMBL" id="CDMY01000622">
    <property type="protein sequence ID" value="CEM26632.1"/>
    <property type="molecule type" value="Genomic_DNA"/>
</dbReference>
<dbReference type="InParanoid" id="A0A0G4GCC6"/>
<feature type="region of interest" description="Disordered" evidence="1">
    <location>
        <begin position="1"/>
        <end position="50"/>
    </location>
</feature>
<dbReference type="AlphaFoldDB" id="A0A0G4GCC6"/>
<evidence type="ECO:0000313" key="3">
    <source>
        <dbReference type="Proteomes" id="UP000041254"/>
    </source>
</evidence>
<evidence type="ECO:0000256" key="1">
    <source>
        <dbReference type="SAM" id="MobiDB-lite"/>
    </source>
</evidence>
<organism evidence="2 3">
    <name type="scientific">Vitrella brassicaformis (strain CCMP3155)</name>
    <dbReference type="NCBI Taxonomy" id="1169540"/>
    <lineage>
        <taxon>Eukaryota</taxon>
        <taxon>Sar</taxon>
        <taxon>Alveolata</taxon>
        <taxon>Colpodellida</taxon>
        <taxon>Vitrellaceae</taxon>
        <taxon>Vitrella</taxon>
    </lineage>
</organism>
<keyword evidence="3" id="KW-1185">Reference proteome</keyword>
<feature type="compositionally biased region" description="Gly residues" evidence="1">
    <location>
        <begin position="32"/>
        <end position="45"/>
    </location>
</feature>
<proteinExistence type="predicted"/>
<gene>
    <name evidence="2" type="ORF">Vbra_1089</name>
</gene>
<dbReference type="Proteomes" id="UP000041254">
    <property type="component" value="Unassembled WGS sequence"/>
</dbReference>
<dbReference type="PhylomeDB" id="A0A0G4GCC6"/>
<protein>
    <submittedName>
        <fullName evidence="2">Uncharacterized protein</fullName>
    </submittedName>
</protein>
<name>A0A0G4GCC6_VITBC</name>
<reference evidence="2 3" key="1">
    <citation type="submission" date="2014-11" db="EMBL/GenBank/DDBJ databases">
        <authorList>
            <person name="Zhu J."/>
            <person name="Qi W."/>
            <person name="Song R."/>
        </authorList>
    </citation>
    <scope>NUCLEOTIDE SEQUENCE [LARGE SCALE GENOMIC DNA]</scope>
</reference>